<proteinExistence type="predicted"/>
<evidence type="ECO:0000313" key="9">
    <source>
        <dbReference type="Proteomes" id="UP000189580"/>
    </source>
</evidence>
<dbReference type="PANTHER" id="PTHR47338:SF28">
    <property type="entry name" value="C6 TRANSCRIPTION FACTOR"/>
    <property type="match status" value="1"/>
</dbReference>
<keyword evidence="9" id="KW-1185">Reference proteome</keyword>
<feature type="compositionally biased region" description="Polar residues" evidence="6">
    <location>
        <begin position="123"/>
        <end position="138"/>
    </location>
</feature>
<feature type="compositionally biased region" description="Low complexity" evidence="6">
    <location>
        <begin position="111"/>
        <end position="122"/>
    </location>
</feature>
<gene>
    <name evidence="8" type="ORF">AWJ20_306</name>
</gene>
<dbReference type="GO" id="GO:0005634">
    <property type="term" value="C:nucleus"/>
    <property type="evidence" value="ECO:0007669"/>
    <property type="project" value="UniProtKB-SubCell"/>
</dbReference>
<dbReference type="GO" id="GO:0006351">
    <property type="term" value="P:DNA-templated transcription"/>
    <property type="evidence" value="ECO:0007669"/>
    <property type="project" value="InterPro"/>
</dbReference>
<evidence type="ECO:0000259" key="7">
    <source>
        <dbReference type="SMART" id="SM00906"/>
    </source>
</evidence>
<feature type="compositionally biased region" description="Basic and acidic residues" evidence="6">
    <location>
        <begin position="684"/>
        <end position="693"/>
    </location>
</feature>
<organism evidence="8 9">
    <name type="scientific">Sugiyamaella lignohabitans</name>
    <dbReference type="NCBI Taxonomy" id="796027"/>
    <lineage>
        <taxon>Eukaryota</taxon>
        <taxon>Fungi</taxon>
        <taxon>Dikarya</taxon>
        <taxon>Ascomycota</taxon>
        <taxon>Saccharomycotina</taxon>
        <taxon>Dipodascomycetes</taxon>
        <taxon>Dipodascales</taxon>
        <taxon>Trichomonascaceae</taxon>
        <taxon>Sugiyamaella</taxon>
    </lineage>
</organism>
<dbReference type="OrthoDB" id="5600212at2759"/>
<evidence type="ECO:0000256" key="2">
    <source>
        <dbReference type="ARBA" id="ARBA00022723"/>
    </source>
</evidence>
<dbReference type="GO" id="GO:0003677">
    <property type="term" value="F:DNA binding"/>
    <property type="evidence" value="ECO:0007669"/>
    <property type="project" value="InterPro"/>
</dbReference>
<accession>A0A167CT01</accession>
<dbReference type="SMART" id="SM00906">
    <property type="entry name" value="Fungal_trans"/>
    <property type="match status" value="1"/>
</dbReference>
<keyword evidence="5" id="KW-0539">Nucleus</keyword>
<sequence>MSERLSKVEADLSKLNQLELHSSTQPDRLNKLESEISSQSSAIMELSRELDYLRHQLMSQSPMSPRNHIRSSPNSNLMGHNAMSIGNPAVSKSSPGTGAGEIVRRASATISNSNGNANSASSLHPQGNNTVSRPAAGSLSNSVAGELSLIEGVSDSSGSRSASSLSDIKVTLLPPKALLRELVDLFFQRIHPCYPFLHPVKASGALHDIISQNLTDSPNPHSTPLSDKRKEYPLVLYSIVVVTLRFVPQFKLNDRDKERYYRSCKETVMLRSFAITDLDCLQALVILAIDLVGISNGPETWSIIPLICSAATHLGLSREPALFLSNSDVASDSNNESISAQSADILPAAENWQDLESRRRLFWVIYSLDRFSSVATAFSFKINSLEIDRLLPVRADLWTDDSLLHSHVDTRTRWLKTIIRKDYSINFPSNIDTFGYMVENLQILSSIHVFLKKPISIYSLQDVLDWQVQFRQLDIELDNWYKSLPPHLSSEVINDDLKDQLDPMVLMLQATYQTTVIRLNSAAGYSCLKSEFFTNSPSAAKRCLLAVSNVVALAKHVIIFGLGKYVGPHYAWALWVSARLLVVDCVTNYKSFPEDLEILLTGLKKLGRVWKVAARYYGLLTMVIDEELSLRSTARGSNALSRGDDDSPIDSMTGEHKRNGSSAQIMSDMRRNAYALDFLLSKQKKEQKKEKPTSGEGPVLKSSPANDNESIKSDEMDQESIISSFELSELMDGSNMNDIFDWFNWPRQSGKMGQKTPVQHSVGEYKNILSREEQIGLYQGESSNTNDRPDWMSM</sequence>
<evidence type="ECO:0000313" key="8">
    <source>
        <dbReference type="EMBL" id="ANB12071.1"/>
    </source>
</evidence>
<keyword evidence="2" id="KW-0479">Metal-binding</keyword>
<reference evidence="8 9" key="1">
    <citation type="submission" date="2016-02" db="EMBL/GenBank/DDBJ databases">
        <title>Complete genome sequence and transcriptome regulation of the pentose utilising yeast Sugiyamaella lignohabitans.</title>
        <authorList>
            <person name="Bellasio M."/>
            <person name="Peymann A."/>
            <person name="Valli M."/>
            <person name="Sipitzky M."/>
            <person name="Graf A."/>
            <person name="Sauer M."/>
            <person name="Marx H."/>
            <person name="Mattanovich D."/>
        </authorList>
    </citation>
    <scope>NUCLEOTIDE SEQUENCE [LARGE SCALE GENOMIC DNA]</scope>
    <source>
        <strain evidence="8 9">CBS 10342</strain>
    </source>
</reference>
<feature type="region of interest" description="Disordered" evidence="6">
    <location>
        <begin position="684"/>
        <end position="718"/>
    </location>
</feature>
<evidence type="ECO:0000256" key="4">
    <source>
        <dbReference type="ARBA" id="ARBA00023163"/>
    </source>
</evidence>
<dbReference type="CDD" id="cd12148">
    <property type="entry name" value="fungal_TF_MHR"/>
    <property type="match status" value="1"/>
</dbReference>
<evidence type="ECO:0000256" key="1">
    <source>
        <dbReference type="ARBA" id="ARBA00004123"/>
    </source>
</evidence>
<dbReference type="GeneID" id="30035040"/>
<dbReference type="Pfam" id="PF04082">
    <property type="entry name" value="Fungal_trans"/>
    <property type="match status" value="1"/>
</dbReference>
<feature type="region of interest" description="Disordered" evidence="6">
    <location>
        <begin position="111"/>
        <end position="138"/>
    </location>
</feature>
<name>A0A167CT01_9ASCO</name>
<evidence type="ECO:0000256" key="6">
    <source>
        <dbReference type="SAM" id="MobiDB-lite"/>
    </source>
</evidence>
<dbReference type="RefSeq" id="XP_018734548.1">
    <property type="nucleotide sequence ID" value="XM_018880053.1"/>
</dbReference>
<dbReference type="InterPro" id="IPR007219">
    <property type="entry name" value="XnlR_reg_dom"/>
</dbReference>
<comment type="subcellular location">
    <subcellularLocation>
        <location evidence="1">Nucleus</location>
    </subcellularLocation>
</comment>
<dbReference type="AlphaFoldDB" id="A0A167CT01"/>
<dbReference type="GO" id="GO:0008270">
    <property type="term" value="F:zinc ion binding"/>
    <property type="evidence" value="ECO:0007669"/>
    <property type="project" value="InterPro"/>
</dbReference>
<dbReference type="PANTHER" id="PTHR47338">
    <property type="entry name" value="ZN(II)2CYS6 TRANSCRIPTION FACTOR (EUROFUNG)-RELATED"/>
    <property type="match status" value="1"/>
</dbReference>
<keyword evidence="4" id="KW-0804">Transcription</keyword>
<feature type="region of interest" description="Disordered" evidence="6">
    <location>
        <begin position="635"/>
        <end position="664"/>
    </location>
</feature>
<evidence type="ECO:0000256" key="3">
    <source>
        <dbReference type="ARBA" id="ARBA00023015"/>
    </source>
</evidence>
<dbReference type="GO" id="GO:0000981">
    <property type="term" value="F:DNA-binding transcription factor activity, RNA polymerase II-specific"/>
    <property type="evidence" value="ECO:0007669"/>
    <property type="project" value="InterPro"/>
</dbReference>
<dbReference type="KEGG" id="slb:AWJ20_306"/>
<evidence type="ECO:0000256" key="5">
    <source>
        <dbReference type="ARBA" id="ARBA00023242"/>
    </source>
</evidence>
<dbReference type="InterPro" id="IPR050815">
    <property type="entry name" value="TF_fung"/>
</dbReference>
<protein>
    <recommendedName>
        <fullName evidence="7">Xylanolytic transcriptional activator regulatory domain-containing protein</fullName>
    </recommendedName>
</protein>
<dbReference type="Proteomes" id="UP000189580">
    <property type="component" value="Chromosome a"/>
</dbReference>
<dbReference type="EMBL" id="CP014501">
    <property type="protein sequence ID" value="ANB12071.1"/>
    <property type="molecule type" value="Genomic_DNA"/>
</dbReference>
<keyword evidence="3" id="KW-0805">Transcription regulation</keyword>
<feature type="domain" description="Xylanolytic transcriptional activator regulatory" evidence="7">
    <location>
        <begin position="300"/>
        <end position="398"/>
    </location>
</feature>